<dbReference type="SMART" id="SM00086">
    <property type="entry name" value="PAC"/>
    <property type="match status" value="3"/>
</dbReference>
<dbReference type="InterPro" id="IPR003594">
    <property type="entry name" value="HATPase_dom"/>
</dbReference>
<keyword evidence="8" id="KW-0732">Signal</keyword>
<comment type="function">
    <text evidence="16">Member of the two-component regulatory system BvgS/BvgA. Phosphorylates BvgA via a four-step phosphorelay in response to environmental signals.</text>
</comment>
<dbReference type="Proteomes" id="UP000295106">
    <property type="component" value="Unassembled WGS sequence"/>
</dbReference>
<dbReference type="PROSITE" id="PS50894">
    <property type="entry name" value="HPT"/>
    <property type="match status" value="1"/>
</dbReference>
<feature type="domain" description="HPt" evidence="28">
    <location>
        <begin position="1287"/>
        <end position="1383"/>
    </location>
</feature>
<dbReference type="InterPro" id="IPR000700">
    <property type="entry name" value="PAS-assoc_C"/>
</dbReference>
<keyword evidence="9" id="KW-0547">Nucleotide-binding</keyword>
<feature type="domain" description="Response regulatory" evidence="25">
    <location>
        <begin position="982"/>
        <end position="1103"/>
    </location>
</feature>
<dbReference type="InterPro" id="IPR013656">
    <property type="entry name" value="PAS_4"/>
</dbReference>
<dbReference type="OrthoDB" id="5519028at2"/>
<evidence type="ECO:0000256" key="20">
    <source>
        <dbReference type="PROSITE-ProRule" id="PRU00110"/>
    </source>
</evidence>
<dbReference type="SUPFAM" id="SSF55785">
    <property type="entry name" value="PYP-like sensor domain (PAS domain)"/>
    <property type="match status" value="3"/>
</dbReference>
<evidence type="ECO:0000256" key="17">
    <source>
        <dbReference type="ARBA" id="ARBA00064003"/>
    </source>
</evidence>
<dbReference type="SUPFAM" id="SSF52172">
    <property type="entry name" value="CheY-like"/>
    <property type="match status" value="2"/>
</dbReference>
<dbReference type="Gene3D" id="1.10.287.130">
    <property type="match status" value="1"/>
</dbReference>
<evidence type="ECO:0000256" key="19">
    <source>
        <dbReference type="ARBA" id="ARBA00070152"/>
    </source>
</evidence>
<evidence type="ECO:0000256" key="12">
    <source>
        <dbReference type="ARBA" id="ARBA00022989"/>
    </source>
</evidence>
<dbReference type="InterPro" id="IPR001789">
    <property type="entry name" value="Sig_transdc_resp-reg_receiver"/>
</dbReference>
<dbReference type="PROSITE" id="PS50112">
    <property type="entry name" value="PAS"/>
    <property type="match status" value="2"/>
</dbReference>
<dbReference type="GO" id="GO:0000155">
    <property type="term" value="F:phosphorelay sensor kinase activity"/>
    <property type="evidence" value="ECO:0007669"/>
    <property type="project" value="InterPro"/>
</dbReference>
<evidence type="ECO:0000256" key="9">
    <source>
        <dbReference type="ARBA" id="ARBA00022741"/>
    </source>
</evidence>
<evidence type="ECO:0000256" key="13">
    <source>
        <dbReference type="ARBA" id="ARBA00023012"/>
    </source>
</evidence>
<evidence type="ECO:0000259" key="26">
    <source>
        <dbReference type="PROSITE" id="PS50112"/>
    </source>
</evidence>
<keyword evidence="7 23" id="KW-0812">Transmembrane</keyword>
<feature type="modified residue" description="4-aspartylphosphate" evidence="21">
    <location>
        <position position="1181"/>
    </location>
</feature>
<keyword evidence="6" id="KW-0808">Transferase</keyword>
<dbReference type="SUPFAM" id="SSF55874">
    <property type="entry name" value="ATPase domain of HSP90 chaperone/DNA topoisomerase II/histidine kinase"/>
    <property type="match status" value="1"/>
</dbReference>
<dbReference type="InterPro" id="IPR004358">
    <property type="entry name" value="Sig_transdc_His_kin-like_C"/>
</dbReference>
<evidence type="ECO:0000256" key="5">
    <source>
        <dbReference type="ARBA" id="ARBA00022553"/>
    </source>
</evidence>
<dbReference type="Pfam" id="PF02518">
    <property type="entry name" value="HATPase_c"/>
    <property type="match status" value="1"/>
</dbReference>
<comment type="subunit">
    <text evidence="17">At low DSF concentrations, interacts with RpfF.</text>
</comment>
<feature type="coiled-coil region" evidence="22">
    <location>
        <begin position="300"/>
        <end position="327"/>
    </location>
</feature>
<keyword evidence="22" id="KW-0175">Coiled coil</keyword>
<dbReference type="FunFam" id="1.10.287.130:FF:000002">
    <property type="entry name" value="Two-component osmosensing histidine kinase"/>
    <property type="match status" value="1"/>
</dbReference>
<dbReference type="InterPro" id="IPR003661">
    <property type="entry name" value="HisK_dim/P_dom"/>
</dbReference>
<evidence type="ECO:0000256" key="1">
    <source>
        <dbReference type="ARBA" id="ARBA00000085"/>
    </source>
</evidence>
<dbReference type="CDD" id="cd00130">
    <property type="entry name" value="PAS"/>
    <property type="match status" value="3"/>
</dbReference>
<evidence type="ECO:0000256" key="11">
    <source>
        <dbReference type="ARBA" id="ARBA00022840"/>
    </source>
</evidence>
<dbReference type="GO" id="GO:0006355">
    <property type="term" value="P:regulation of DNA-templated transcription"/>
    <property type="evidence" value="ECO:0007669"/>
    <property type="project" value="InterPro"/>
</dbReference>
<dbReference type="InterPro" id="IPR036641">
    <property type="entry name" value="HPT_dom_sf"/>
</dbReference>
<feature type="domain" description="PAC" evidence="27">
    <location>
        <begin position="398"/>
        <end position="450"/>
    </location>
</feature>
<dbReference type="Gene3D" id="1.20.120.160">
    <property type="entry name" value="HPT domain"/>
    <property type="match status" value="1"/>
</dbReference>
<organism evidence="29 30">
    <name type="scientific">Rubrivivax gelatinosus</name>
    <name type="common">Rhodocyclus gelatinosus</name>
    <name type="synonym">Rhodopseudomonas gelatinosa</name>
    <dbReference type="NCBI Taxonomy" id="28068"/>
    <lineage>
        <taxon>Bacteria</taxon>
        <taxon>Pseudomonadati</taxon>
        <taxon>Pseudomonadota</taxon>
        <taxon>Betaproteobacteria</taxon>
        <taxon>Burkholderiales</taxon>
        <taxon>Sphaerotilaceae</taxon>
        <taxon>Rubrivivax</taxon>
    </lineage>
</organism>
<evidence type="ECO:0000256" key="21">
    <source>
        <dbReference type="PROSITE-ProRule" id="PRU00169"/>
    </source>
</evidence>
<dbReference type="Pfam" id="PF00072">
    <property type="entry name" value="Response_reg"/>
    <property type="match status" value="2"/>
</dbReference>
<feature type="domain" description="PAC" evidence="27">
    <location>
        <begin position="521"/>
        <end position="574"/>
    </location>
</feature>
<dbReference type="Gene3D" id="3.30.565.10">
    <property type="entry name" value="Histidine kinase-like ATPase, C-terminal domain"/>
    <property type="match status" value="1"/>
</dbReference>
<dbReference type="RefSeq" id="WP_132649252.1">
    <property type="nucleotide sequence ID" value="NZ_CP181386.1"/>
</dbReference>
<evidence type="ECO:0000256" key="10">
    <source>
        <dbReference type="ARBA" id="ARBA00022777"/>
    </source>
</evidence>
<evidence type="ECO:0000256" key="7">
    <source>
        <dbReference type="ARBA" id="ARBA00022692"/>
    </source>
</evidence>
<dbReference type="CDD" id="cd17546">
    <property type="entry name" value="REC_hyHK_CKI1_RcsC-like"/>
    <property type="match status" value="1"/>
</dbReference>
<dbReference type="CDD" id="cd00082">
    <property type="entry name" value="HisKA"/>
    <property type="match status" value="1"/>
</dbReference>
<evidence type="ECO:0000259" key="27">
    <source>
        <dbReference type="PROSITE" id="PS50113"/>
    </source>
</evidence>
<dbReference type="EMBL" id="SLXD01000015">
    <property type="protein sequence ID" value="TCO99286.1"/>
    <property type="molecule type" value="Genomic_DNA"/>
</dbReference>
<dbReference type="Pfam" id="PF00512">
    <property type="entry name" value="HisKA"/>
    <property type="match status" value="1"/>
</dbReference>
<sequence length="1383" mass="148467">MNTRAARARPLRVHLRRLVWWCMLPAGLLAVALGVHGIDGARDARDRQAQALAAGMAAGVDLHLGARVGALGVLAESVRAEAGQAGQYRAASAFREAFGGQVALSDADRRLVFHTLRPLGSSLPPMSEPARALARRALEQRRAIVGDAYQGSVSGRQVVAVVVPVTAAAAGPATLLWSTLDPHELAAWLGTAAMPEGAAAALLDSHGRLLAGAAVAAADGDGNRFVGRSTMSGWSVVVAVDPAAEREMLATALRWLALALAAAAGSGLLGAALASRPLSRGLDALAERRAPPDTTPIAEIEAARGRLEEAEQSRSQALAEVDEHRALLRRVVDSMNDIVVLTDAERRIRLVNRAFTQRFGYRAEEALGRTTQFLYADPRDYERLAAERLPEDRPSSGPTYEMRYRRRDGGSFWAETDAVRLSGEDGRSTGMLGVMRDISLRRRAEKRLRQSAALLSAFVEHAPHSIALFDREMVCLAASARWRRDFGVGPEVVGRSHYEVFPDLPPGWRDVHAQALEGRPQASERELWRRADGSCMWLSWAVVPWRGEDGGVGGLIISTEDITVRVASAEALRESTERFERVFRHSPIAIAIAGSRDGLMVDVNPAFEALLGWRRDELIGRSSLELGIWAVGEERDAVVQRVLAEGSVQLETRWRSREGAVVDVVFSGARVEIDGVPHLVGMAADIREQKAARAALERQQEELESQVGHRTAELEAMQVELARRAQQAEAANRAKSAFLANMSHEIRTPMNAILGMAHLLAREITEPRQRERLAKIGDAGEHLLQVINDILDLSKIEAGKMVLEHTEFALDALLARCFEIVGERASAKGLELVLDTDRVPPRLRGDPTRLSQALINLLSNAIKFTEHGWVGLRTELIVDEGERLLVRFEVRDTGEGITPERQAQLFHAFEQADASSTRRHGGTGLGLALTRHIAELMGGEAGVQSTPGAGSRFWFSAWLARLPEPDAPQASVATSPALAGLRALLVDDLLEARVVIAERLQRMGLEVDAVDGGEAALAQARRRLEAGGGYDLALVDWLMAPMDGLETTRRLAALLGPRMPPTVLVTAADDPGVAALAVAAGCVAVLAKPVTPSVLLDTVLRLVRHRGVPAERVLPPPTGAERRLRAAYAGQRVLLAEDNPINQEVAEELLRAVGLVVDTAADGREAVDRALAGGHALVLMDLQMPGLDGFAATREIRARLGPGLPIVAMTANAFDEDRELCLQAGMNDHVPKPVSPENLYTTLLRWLPPAGHAAEAVPPAGDTLLPARLAGVPGLELRGTLQRLGGSVVMFERLLRRFVATYGAGVPALVAAAQAGDAAGCRDAAHSLRGAVATIGGAELAARLERLERALGEHGVAAAERDEAIAFDAALREFVARVGAALA</sequence>
<dbReference type="PROSITE" id="PS50110">
    <property type="entry name" value="RESPONSE_REGULATORY"/>
    <property type="match status" value="2"/>
</dbReference>
<dbReference type="Pfam" id="PF13188">
    <property type="entry name" value="PAS_8"/>
    <property type="match status" value="1"/>
</dbReference>
<keyword evidence="11" id="KW-0067">ATP-binding</keyword>
<comment type="catalytic activity">
    <reaction evidence="1">
        <text>ATP + protein L-histidine = ADP + protein N-phospho-L-histidine.</text>
        <dbReference type="EC" id="2.7.13.3"/>
    </reaction>
</comment>
<evidence type="ECO:0000256" key="3">
    <source>
        <dbReference type="ARBA" id="ARBA00012438"/>
    </source>
</evidence>
<evidence type="ECO:0000256" key="14">
    <source>
        <dbReference type="ARBA" id="ARBA00023026"/>
    </source>
</evidence>
<accession>A0A4R2M4V4</accession>
<dbReference type="Pfam" id="PF00989">
    <property type="entry name" value="PAS"/>
    <property type="match status" value="1"/>
</dbReference>
<keyword evidence="4" id="KW-1003">Cell membrane</keyword>
<dbReference type="GeneID" id="99685290"/>
<evidence type="ECO:0000256" key="4">
    <source>
        <dbReference type="ARBA" id="ARBA00022475"/>
    </source>
</evidence>
<feature type="modified residue" description="4-aspartylphosphate" evidence="21">
    <location>
        <position position="1036"/>
    </location>
</feature>
<dbReference type="PROSITE" id="PS50109">
    <property type="entry name" value="HIS_KIN"/>
    <property type="match status" value="1"/>
</dbReference>
<feature type="transmembrane region" description="Helical" evidence="23">
    <location>
        <begin position="18"/>
        <end position="38"/>
    </location>
</feature>
<dbReference type="PANTHER" id="PTHR45339:SF1">
    <property type="entry name" value="HYBRID SIGNAL TRANSDUCTION HISTIDINE KINASE J"/>
    <property type="match status" value="1"/>
</dbReference>
<dbReference type="SMART" id="SM00387">
    <property type="entry name" value="HATPase_c"/>
    <property type="match status" value="1"/>
</dbReference>
<evidence type="ECO:0000259" key="24">
    <source>
        <dbReference type="PROSITE" id="PS50109"/>
    </source>
</evidence>
<dbReference type="PRINTS" id="PR00344">
    <property type="entry name" value="BCTRLSENSOR"/>
</dbReference>
<comment type="caution">
    <text evidence="29">The sequence shown here is derived from an EMBL/GenBank/DDBJ whole genome shotgun (WGS) entry which is preliminary data.</text>
</comment>
<dbReference type="SUPFAM" id="SSF47226">
    <property type="entry name" value="Histidine-containing phosphotransfer domain, HPT domain"/>
    <property type="match status" value="1"/>
</dbReference>
<dbReference type="InterPro" id="IPR011006">
    <property type="entry name" value="CheY-like_superfamily"/>
</dbReference>
<dbReference type="PROSITE" id="PS50113">
    <property type="entry name" value="PAC"/>
    <property type="match status" value="2"/>
</dbReference>
<dbReference type="GO" id="GO:0005524">
    <property type="term" value="F:ATP binding"/>
    <property type="evidence" value="ECO:0007669"/>
    <property type="project" value="UniProtKB-KW"/>
</dbReference>
<evidence type="ECO:0000259" key="28">
    <source>
        <dbReference type="PROSITE" id="PS50894"/>
    </source>
</evidence>
<evidence type="ECO:0000256" key="22">
    <source>
        <dbReference type="SAM" id="Coils"/>
    </source>
</evidence>
<dbReference type="InterPro" id="IPR035965">
    <property type="entry name" value="PAS-like_dom_sf"/>
</dbReference>
<dbReference type="InterPro" id="IPR001610">
    <property type="entry name" value="PAC"/>
</dbReference>
<dbReference type="NCBIfam" id="TIGR00229">
    <property type="entry name" value="sensory_box"/>
    <property type="match status" value="3"/>
</dbReference>
<keyword evidence="12 23" id="KW-1133">Transmembrane helix</keyword>
<dbReference type="SMART" id="SM00091">
    <property type="entry name" value="PAS"/>
    <property type="match status" value="3"/>
</dbReference>
<keyword evidence="5 21" id="KW-0597">Phosphoprotein</keyword>
<feature type="domain" description="Histidine kinase" evidence="24">
    <location>
        <begin position="741"/>
        <end position="961"/>
    </location>
</feature>
<dbReference type="Pfam" id="PF08448">
    <property type="entry name" value="PAS_4"/>
    <property type="match status" value="1"/>
</dbReference>
<keyword evidence="14" id="KW-0843">Virulence</keyword>
<dbReference type="GO" id="GO:0005886">
    <property type="term" value="C:plasma membrane"/>
    <property type="evidence" value="ECO:0007669"/>
    <property type="project" value="UniProtKB-SubCell"/>
</dbReference>
<dbReference type="PANTHER" id="PTHR45339">
    <property type="entry name" value="HYBRID SIGNAL TRANSDUCTION HISTIDINE KINASE J"/>
    <property type="match status" value="1"/>
</dbReference>
<evidence type="ECO:0000256" key="8">
    <source>
        <dbReference type="ARBA" id="ARBA00022729"/>
    </source>
</evidence>
<feature type="coiled-coil region" evidence="22">
    <location>
        <begin position="686"/>
        <end position="734"/>
    </location>
</feature>
<evidence type="ECO:0000313" key="30">
    <source>
        <dbReference type="Proteomes" id="UP000295106"/>
    </source>
</evidence>
<keyword evidence="10" id="KW-0418">Kinase</keyword>
<dbReference type="CDD" id="cd16922">
    <property type="entry name" value="HATPase_EvgS-ArcB-TorS-like"/>
    <property type="match status" value="1"/>
</dbReference>
<proteinExistence type="predicted"/>
<evidence type="ECO:0000256" key="23">
    <source>
        <dbReference type="SAM" id="Phobius"/>
    </source>
</evidence>
<dbReference type="InterPro" id="IPR000014">
    <property type="entry name" value="PAS"/>
</dbReference>
<comment type="subcellular location">
    <subcellularLocation>
        <location evidence="2">Cell membrane</location>
        <topology evidence="2">Multi-pass membrane protein</topology>
    </subcellularLocation>
</comment>
<evidence type="ECO:0000256" key="15">
    <source>
        <dbReference type="ARBA" id="ARBA00023136"/>
    </source>
</evidence>
<dbReference type="SMART" id="SM00448">
    <property type="entry name" value="REC"/>
    <property type="match status" value="2"/>
</dbReference>
<dbReference type="SMART" id="SM00388">
    <property type="entry name" value="HisKA"/>
    <property type="match status" value="1"/>
</dbReference>
<evidence type="ECO:0000256" key="6">
    <source>
        <dbReference type="ARBA" id="ARBA00022679"/>
    </source>
</evidence>
<evidence type="ECO:0000256" key="2">
    <source>
        <dbReference type="ARBA" id="ARBA00004651"/>
    </source>
</evidence>
<feature type="domain" description="PAS" evidence="26">
    <location>
        <begin position="324"/>
        <end position="384"/>
    </location>
</feature>
<evidence type="ECO:0000313" key="29">
    <source>
        <dbReference type="EMBL" id="TCO99286.1"/>
    </source>
</evidence>
<evidence type="ECO:0000256" key="18">
    <source>
        <dbReference type="ARBA" id="ARBA00068150"/>
    </source>
</evidence>
<feature type="domain" description="Response regulatory" evidence="25">
    <location>
        <begin position="1132"/>
        <end position="1247"/>
    </location>
</feature>
<name>A0A4R2M4V4_RUBGE</name>
<dbReference type="InterPro" id="IPR036890">
    <property type="entry name" value="HATPase_C_sf"/>
</dbReference>
<dbReference type="SUPFAM" id="SSF47384">
    <property type="entry name" value="Homodimeric domain of signal transducing histidine kinase"/>
    <property type="match status" value="1"/>
</dbReference>
<dbReference type="FunFam" id="3.30.565.10:FF:000010">
    <property type="entry name" value="Sensor histidine kinase RcsC"/>
    <property type="match status" value="1"/>
</dbReference>
<feature type="modified residue" description="Phosphohistidine" evidence="20">
    <location>
        <position position="1326"/>
    </location>
</feature>
<dbReference type="InterPro" id="IPR013767">
    <property type="entry name" value="PAS_fold"/>
</dbReference>
<dbReference type="InterPro" id="IPR008207">
    <property type="entry name" value="Sig_transdc_His_kin_Hpt_dom"/>
</dbReference>
<dbReference type="InterPro" id="IPR036097">
    <property type="entry name" value="HisK_dim/P_sf"/>
</dbReference>
<dbReference type="Gene3D" id="3.30.450.20">
    <property type="entry name" value="PAS domain"/>
    <property type="match status" value="3"/>
</dbReference>
<keyword evidence="15 23" id="KW-0472">Membrane</keyword>
<dbReference type="InterPro" id="IPR005467">
    <property type="entry name" value="His_kinase_dom"/>
</dbReference>
<keyword evidence="13" id="KW-0902">Two-component regulatory system</keyword>
<dbReference type="Gene3D" id="3.40.50.2300">
    <property type="match status" value="2"/>
</dbReference>
<gene>
    <name evidence="29" type="ORF">EV684_11579</name>
</gene>
<evidence type="ECO:0000256" key="16">
    <source>
        <dbReference type="ARBA" id="ARBA00058004"/>
    </source>
</evidence>
<dbReference type="EC" id="2.7.13.3" evidence="3"/>
<feature type="domain" description="PAS" evidence="26">
    <location>
        <begin position="575"/>
        <end position="624"/>
    </location>
</feature>
<dbReference type="Pfam" id="PF01627">
    <property type="entry name" value="Hpt"/>
    <property type="match status" value="1"/>
</dbReference>
<evidence type="ECO:0000259" key="25">
    <source>
        <dbReference type="PROSITE" id="PS50110"/>
    </source>
</evidence>
<reference evidence="29 30" key="1">
    <citation type="submission" date="2019-03" db="EMBL/GenBank/DDBJ databases">
        <title>Genomic Encyclopedia of Type Strains, Phase IV (KMG-IV): sequencing the most valuable type-strain genomes for metagenomic binning, comparative biology and taxonomic classification.</title>
        <authorList>
            <person name="Goeker M."/>
        </authorList>
    </citation>
    <scope>NUCLEOTIDE SEQUENCE [LARGE SCALE GENOMIC DNA]</scope>
    <source>
        <strain evidence="29 30">DSM 1709</strain>
    </source>
</reference>
<protein>
    <recommendedName>
        <fullName evidence="18">Sensory/regulatory protein RpfC</fullName>
        <ecNumber evidence="3">2.7.13.3</ecNumber>
    </recommendedName>
    <alternativeName>
        <fullName evidence="19">Virulence sensor protein BvgS</fullName>
    </alternativeName>
</protein>
<dbReference type="CDD" id="cd00156">
    <property type="entry name" value="REC"/>
    <property type="match status" value="1"/>
</dbReference>